<reference evidence="6" key="4">
    <citation type="submission" date="2025-05" db="UniProtKB">
        <authorList>
            <consortium name="EnsemblFungi"/>
        </authorList>
    </citation>
    <scope>IDENTIFICATION</scope>
    <source>
        <strain evidence="6">isolate 1-1 / race 1 (BBBD)</strain>
    </source>
</reference>
<dbReference type="Proteomes" id="UP000005240">
    <property type="component" value="Unassembled WGS sequence"/>
</dbReference>
<reference evidence="6 7" key="3">
    <citation type="journal article" date="2017" name="G3 (Bethesda)">
        <title>Comparative analysis highlights variable genome content of wheat rusts and divergence of the mating loci.</title>
        <authorList>
            <person name="Cuomo C.A."/>
            <person name="Bakkeren G."/>
            <person name="Khalil H.B."/>
            <person name="Panwar V."/>
            <person name="Joly D."/>
            <person name="Linning R."/>
            <person name="Sakthikumar S."/>
            <person name="Song X."/>
            <person name="Adiconis X."/>
            <person name="Fan L."/>
            <person name="Goldberg J.M."/>
            <person name="Levin J.Z."/>
            <person name="Young S."/>
            <person name="Zeng Q."/>
            <person name="Anikster Y."/>
            <person name="Bruce M."/>
            <person name="Wang M."/>
            <person name="Yin C."/>
            <person name="McCallum B."/>
            <person name="Szabo L.J."/>
            <person name="Hulbert S."/>
            <person name="Chen X."/>
            <person name="Fellers J.P."/>
        </authorList>
    </citation>
    <scope>NUCLEOTIDE SEQUENCE</scope>
    <source>
        <strain evidence="7">Isolate 1-1 / race 1 (BBBD)</strain>
        <strain evidence="6">isolate 1-1 / race 1 (BBBD)</strain>
    </source>
</reference>
<dbReference type="Gene3D" id="4.10.60.10">
    <property type="entry name" value="Zinc finger, CCHC-type"/>
    <property type="match status" value="1"/>
</dbReference>
<dbReference type="GO" id="GO:0008270">
    <property type="term" value="F:zinc ion binding"/>
    <property type="evidence" value="ECO:0007669"/>
    <property type="project" value="UniProtKB-KW"/>
</dbReference>
<dbReference type="OrthoDB" id="2507294at2759"/>
<feature type="compositionally biased region" description="Polar residues" evidence="3">
    <location>
        <begin position="136"/>
        <end position="150"/>
    </location>
</feature>
<protein>
    <submittedName>
        <fullName evidence="6">CCHC-type domain-containing protein</fullName>
    </submittedName>
</protein>
<keyword evidence="2" id="KW-0863">Zinc-finger</keyword>
<keyword evidence="2" id="KW-0479">Metal-binding</keyword>
<feature type="non-terminal residue" evidence="5">
    <location>
        <position position="1"/>
    </location>
</feature>
<dbReference type="Pfam" id="PF00098">
    <property type="entry name" value="zf-CCHC"/>
    <property type="match status" value="1"/>
</dbReference>
<dbReference type="PROSITE" id="PS50158">
    <property type="entry name" value="ZF_CCHC"/>
    <property type="match status" value="1"/>
</dbReference>
<evidence type="ECO:0000256" key="3">
    <source>
        <dbReference type="SAM" id="MobiDB-lite"/>
    </source>
</evidence>
<dbReference type="SMART" id="SM00343">
    <property type="entry name" value="ZnF_C2HC"/>
    <property type="match status" value="1"/>
</dbReference>
<evidence type="ECO:0000313" key="7">
    <source>
        <dbReference type="Proteomes" id="UP000005240"/>
    </source>
</evidence>
<dbReference type="GO" id="GO:0003676">
    <property type="term" value="F:nucleic acid binding"/>
    <property type="evidence" value="ECO:0007669"/>
    <property type="project" value="InterPro"/>
</dbReference>
<feature type="region of interest" description="Disordered" evidence="3">
    <location>
        <begin position="129"/>
        <end position="157"/>
    </location>
</feature>
<keyword evidence="1" id="KW-0507">mRNA processing</keyword>
<dbReference type="EMBL" id="ADAS02000579">
    <property type="protein sequence ID" value="OAV87119.1"/>
    <property type="molecule type" value="Genomic_DNA"/>
</dbReference>
<keyword evidence="7" id="KW-1185">Reference proteome</keyword>
<feature type="region of interest" description="Disordered" evidence="3">
    <location>
        <begin position="174"/>
        <end position="225"/>
    </location>
</feature>
<dbReference type="SUPFAM" id="SSF57756">
    <property type="entry name" value="Retrovirus zinc finger-like domains"/>
    <property type="match status" value="1"/>
</dbReference>
<keyword evidence="2" id="KW-0862">Zinc</keyword>
<name>A0A180G3T6_PUCT1</name>
<dbReference type="EnsemblFungi" id="PTTG_29563-t43_1">
    <property type="protein sequence ID" value="PTTG_29563-t43_1-p1"/>
    <property type="gene ID" value="PTTG_29563"/>
</dbReference>
<evidence type="ECO:0000313" key="5">
    <source>
        <dbReference type="EMBL" id="OAV87119.1"/>
    </source>
</evidence>
<dbReference type="InterPro" id="IPR036875">
    <property type="entry name" value="Znf_CCHC_sf"/>
</dbReference>
<evidence type="ECO:0000313" key="6">
    <source>
        <dbReference type="EnsemblFungi" id="PTTG_29563-t43_1-p1"/>
    </source>
</evidence>
<reference evidence="5" key="2">
    <citation type="submission" date="2016-05" db="EMBL/GenBank/DDBJ databases">
        <title>Comparative analysis highlights variable genome content of wheat rusts and divergence of the mating loci.</title>
        <authorList>
            <person name="Cuomo C.A."/>
            <person name="Bakkeren G."/>
            <person name="Szabo L."/>
            <person name="Khalil H."/>
            <person name="Joly D."/>
            <person name="Goldberg J."/>
            <person name="Young S."/>
            <person name="Zeng Q."/>
            <person name="Fellers J."/>
        </authorList>
    </citation>
    <scope>NUCLEOTIDE SEQUENCE [LARGE SCALE GENOMIC DNA]</scope>
    <source>
        <strain evidence="5">1-1 BBBD Race 1</strain>
    </source>
</reference>
<accession>A0A180G3T6</accession>
<gene>
    <name evidence="5" type="ORF">PTTG_29563</name>
</gene>
<proteinExistence type="predicted"/>
<evidence type="ECO:0000259" key="4">
    <source>
        <dbReference type="PROSITE" id="PS50158"/>
    </source>
</evidence>
<dbReference type="AlphaFoldDB" id="A0A180G3T6"/>
<dbReference type="InterPro" id="IPR001878">
    <property type="entry name" value="Znf_CCHC"/>
</dbReference>
<sequence>ALKLLTILEGPALQWYKTMRLKTKSQDWDFWRAALCKKWGNTNWKRKKQEAFNKDRFIPGELEAASWVTTQYGRLKAFQPELDQETINFKLLGLMDKEVEYAAKTAMRTLDADLTTMINILEDISNKTNLGRRRNNQPNTLDKDWNNPNMSGDKDKVKNTPSDIICYTCRQTGHTSRSCPKRINNIGEDTNLSDKLGSEYNKEGPVIGQESCPASTRGDVLPSSG</sequence>
<feature type="domain" description="CCHC-type" evidence="4">
    <location>
        <begin position="166"/>
        <end position="181"/>
    </location>
</feature>
<evidence type="ECO:0000256" key="1">
    <source>
        <dbReference type="ARBA" id="ARBA00022664"/>
    </source>
</evidence>
<dbReference type="GO" id="GO:0006397">
    <property type="term" value="P:mRNA processing"/>
    <property type="evidence" value="ECO:0007669"/>
    <property type="project" value="UniProtKB-KW"/>
</dbReference>
<evidence type="ECO:0000256" key="2">
    <source>
        <dbReference type="PROSITE-ProRule" id="PRU00047"/>
    </source>
</evidence>
<dbReference type="VEuPathDB" id="FungiDB:PTTG_29563"/>
<organism evidence="5">
    <name type="scientific">Puccinia triticina (isolate 1-1 / race 1 (BBBD))</name>
    <name type="common">Brown leaf rust fungus</name>
    <dbReference type="NCBI Taxonomy" id="630390"/>
    <lineage>
        <taxon>Eukaryota</taxon>
        <taxon>Fungi</taxon>
        <taxon>Dikarya</taxon>
        <taxon>Basidiomycota</taxon>
        <taxon>Pucciniomycotina</taxon>
        <taxon>Pucciniomycetes</taxon>
        <taxon>Pucciniales</taxon>
        <taxon>Pucciniaceae</taxon>
        <taxon>Puccinia</taxon>
    </lineage>
</organism>
<reference evidence="5" key="1">
    <citation type="submission" date="2009-11" db="EMBL/GenBank/DDBJ databases">
        <authorList>
            <consortium name="The Broad Institute Genome Sequencing Platform"/>
            <person name="Ward D."/>
            <person name="Feldgarden M."/>
            <person name="Earl A."/>
            <person name="Young S.K."/>
            <person name="Zeng Q."/>
            <person name="Koehrsen M."/>
            <person name="Alvarado L."/>
            <person name="Berlin A."/>
            <person name="Bochicchio J."/>
            <person name="Borenstein D."/>
            <person name="Chapman S.B."/>
            <person name="Chen Z."/>
            <person name="Engels R."/>
            <person name="Freedman E."/>
            <person name="Gellesch M."/>
            <person name="Goldberg J."/>
            <person name="Griggs A."/>
            <person name="Gujja S."/>
            <person name="Heilman E."/>
            <person name="Heiman D."/>
            <person name="Hepburn T."/>
            <person name="Howarth C."/>
            <person name="Jen D."/>
            <person name="Larson L."/>
            <person name="Lewis B."/>
            <person name="Mehta T."/>
            <person name="Park D."/>
            <person name="Pearson M."/>
            <person name="Roberts A."/>
            <person name="Saif S."/>
            <person name="Shea T."/>
            <person name="Shenoy N."/>
            <person name="Sisk P."/>
            <person name="Stolte C."/>
            <person name="Sykes S."/>
            <person name="Thomson T."/>
            <person name="Walk T."/>
            <person name="White J."/>
            <person name="Yandava C."/>
            <person name="Izard J."/>
            <person name="Baranova O.V."/>
            <person name="Blanton J.M."/>
            <person name="Tanner A.C."/>
            <person name="Dewhirst F.E."/>
            <person name="Haas B."/>
            <person name="Nusbaum C."/>
            <person name="Birren B."/>
        </authorList>
    </citation>
    <scope>NUCLEOTIDE SEQUENCE [LARGE SCALE GENOMIC DNA]</scope>
    <source>
        <strain evidence="5">1-1 BBBD Race 1</strain>
    </source>
</reference>